<keyword evidence="3 11" id="KW-0479">Metal-binding</keyword>
<keyword evidence="13" id="KW-1015">Disulfide bond</keyword>
<comment type="similarity">
    <text evidence="1">Belongs to the peptidase M10A family.</text>
</comment>
<feature type="repeat" description="Hemopexin" evidence="16">
    <location>
        <begin position="455"/>
        <end position="499"/>
    </location>
</feature>
<reference evidence="20" key="1">
    <citation type="journal article" date="2019" name="bioRxiv">
        <title>The Genome of the Zebra Mussel, Dreissena polymorpha: A Resource for Invasive Species Research.</title>
        <authorList>
            <person name="McCartney M.A."/>
            <person name="Auch B."/>
            <person name="Kono T."/>
            <person name="Mallez S."/>
            <person name="Zhang Y."/>
            <person name="Obille A."/>
            <person name="Becker A."/>
            <person name="Abrahante J.E."/>
            <person name="Garbe J."/>
            <person name="Badalamenti J.P."/>
            <person name="Herman A."/>
            <person name="Mangelson H."/>
            <person name="Liachko I."/>
            <person name="Sullivan S."/>
            <person name="Sone E.D."/>
            <person name="Koren S."/>
            <person name="Silverstein K.A.T."/>
            <person name="Beckman K.B."/>
            <person name="Gohl D.M."/>
        </authorList>
    </citation>
    <scope>NUCLEOTIDE SEQUENCE</scope>
    <source>
        <strain evidence="20">Duluth1</strain>
        <tissue evidence="20">Whole animal</tissue>
    </source>
</reference>
<feature type="binding site" evidence="12">
    <location>
        <position position="190"/>
    </location>
    <ligand>
        <name>Ca(2+)</name>
        <dbReference type="ChEBI" id="CHEBI:29108"/>
        <label>3</label>
    </ligand>
</feature>
<evidence type="ECO:0000256" key="18">
    <source>
        <dbReference type="SAM" id="SignalP"/>
    </source>
</evidence>
<dbReference type="Pfam" id="PF00413">
    <property type="entry name" value="Peptidase_M10"/>
    <property type="match status" value="1"/>
</dbReference>
<reference evidence="20" key="2">
    <citation type="submission" date="2020-11" db="EMBL/GenBank/DDBJ databases">
        <authorList>
            <person name="McCartney M.A."/>
            <person name="Auch B."/>
            <person name="Kono T."/>
            <person name="Mallez S."/>
            <person name="Becker A."/>
            <person name="Gohl D.M."/>
            <person name="Silverstein K.A.T."/>
            <person name="Koren S."/>
            <person name="Bechman K.B."/>
            <person name="Herman A."/>
            <person name="Abrahante J.E."/>
            <person name="Garbe J."/>
        </authorList>
    </citation>
    <scope>NUCLEOTIDE SEQUENCE</scope>
    <source>
        <strain evidence="20">Duluth1</strain>
        <tissue evidence="20">Whole animal</tissue>
    </source>
</reference>
<evidence type="ECO:0000256" key="9">
    <source>
        <dbReference type="ARBA" id="ARBA00023145"/>
    </source>
</evidence>
<dbReference type="SUPFAM" id="SSF50923">
    <property type="entry name" value="Hemopexin-like domain"/>
    <property type="match status" value="1"/>
</dbReference>
<sequence length="505" mass="57365">MERVDLVIVLCIIFGLSLTEGRTTGSKDAFDSDSYLERFGYLDESKEGRQHDETSRSNAIREFQEMAGLKVTGVMNQETIEKMLAPRCGLPDVIRPVDRIPPSGGEKKLQRNHPLAFNAPGYKWNKNAITYKLVGFSRQLPQDSQRRAISNALRKWSDVTPLTFSETTAADADILINWVWGDHRDGSPFDGRGGTLAHAFFPGDSDISGDTHFDEQEEWTENTKTGTNLEIVAAHEFGHALGLGHSNVQGALMLPFYGGYDPNYQLHSDDIRGVQTLYGGRSAPRPTTRRPDPGPTTRVISRTTTKDLQPDKNDICNVNFDDIANGPDNRLYAFRLNRLYKFNLDGVGIEKIYKNSQRIFPKAPKNIGAAVYDQRNNKFYIFKADKFWRYTGFALDVGYPKKLHGWYRGVDAAIAEDNGEIRLLKGGEASVWREDFREPPRGYPVPISTLWPGLRSELEAAVRYRRMSYFFKGANYFRYNDQQRKVDYRKEKAGPWLGCYVVEPK</sequence>
<dbReference type="Pfam" id="PF00045">
    <property type="entry name" value="Hemopexin"/>
    <property type="match status" value="3"/>
</dbReference>
<dbReference type="OrthoDB" id="406838at2759"/>
<dbReference type="Gene3D" id="3.40.390.10">
    <property type="entry name" value="Collagenase (Catalytic Domain)"/>
    <property type="match status" value="1"/>
</dbReference>
<feature type="chain" id="PRO_5039481387" description="Peptidase metallopeptidase domain-containing protein" evidence="18">
    <location>
        <begin position="22"/>
        <end position="505"/>
    </location>
</feature>
<feature type="signal peptide" evidence="18">
    <location>
        <begin position="1"/>
        <end position="21"/>
    </location>
</feature>
<feature type="binding site" evidence="12">
    <location>
        <position position="173"/>
    </location>
    <ligand>
        <name>Ca(2+)</name>
        <dbReference type="ChEBI" id="CHEBI:29108"/>
        <label>2</label>
    </ligand>
</feature>
<feature type="binding site" evidence="12">
    <location>
        <position position="217"/>
    </location>
    <ligand>
        <name>Ca(2+)</name>
        <dbReference type="ChEBI" id="CHEBI:29108"/>
        <label>3</label>
    </ligand>
</feature>
<feature type="binding site" evidence="12">
    <location>
        <position position="185"/>
    </location>
    <ligand>
        <name>Zn(2+)</name>
        <dbReference type="ChEBI" id="CHEBI:29105"/>
        <label>1</label>
    </ligand>
</feature>
<feature type="binding site" evidence="12">
    <location>
        <position position="321"/>
    </location>
    <ligand>
        <name>Ca(2+)</name>
        <dbReference type="ChEBI" id="CHEBI:29108"/>
        <label>4</label>
    </ligand>
</feature>
<keyword evidence="5" id="KW-0677">Repeat</keyword>
<evidence type="ECO:0000256" key="3">
    <source>
        <dbReference type="ARBA" id="ARBA00022723"/>
    </source>
</evidence>
<feature type="binding site" evidence="12">
    <location>
        <position position="212"/>
    </location>
    <ligand>
        <name>Zn(2+)</name>
        <dbReference type="ChEBI" id="CHEBI:29105"/>
        <label>1</label>
    </ligand>
</feature>
<keyword evidence="8" id="KW-0482">Metalloprotease</keyword>
<comment type="caution">
    <text evidence="20">The sequence shown here is derived from an EMBL/GenBank/DDBJ whole genome shotgun (WGS) entry which is preliminary data.</text>
</comment>
<dbReference type="PANTHER" id="PTHR10201">
    <property type="entry name" value="MATRIX METALLOPROTEINASE"/>
    <property type="match status" value="1"/>
</dbReference>
<evidence type="ECO:0000256" key="8">
    <source>
        <dbReference type="ARBA" id="ARBA00023049"/>
    </source>
</evidence>
<feature type="region of interest" description="Disordered" evidence="17">
    <location>
        <begin position="277"/>
        <end position="298"/>
    </location>
</feature>
<evidence type="ECO:0000256" key="1">
    <source>
        <dbReference type="ARBA" id="ARBA00010370"/>
    </source>
</evidence>
<feature type="active site" evidence="10">
    <location>
        <position position="236"/>
    </location>
</feature>
<evidence type="ECO:0000256" key="7">
    <source>
        <dbReference type="ARBA" id="ARBA00022833"/>
    </source>
</evidence>
<evidence type="ECO:0000256" key="5">
    <source>
        <dbReference type="ARBA" id="ARBA00022737"/>
    </source>
</evidence>
<dbReference type="EMBL" id="JAIWYP010000001">
    <property type="protein sequence ID" value="KAH3887023.1"/>
    <property type="molecule type" value="Genomic_DNA"/>
</dbReference>
<evidence type="ECO:0000256" key="16">
    <source>
        <dbReference type="PROSITE-ProRule" id="PRU01011"/>
    </source>
</evidence>
<feature type="binding site" evidence="12">
    <location>
        <position position="183"/>
    </location>
    <ligand>
        <name>Zn(2+)</name>
        <dbReference type="ChEBI" id="CHEBI:29105"/>
        <label>1</label>
    </ligand>
</feature>
<evidence type="ECO:0000256" key="17">
    <source>
        <dbReference type="SAM" id="MobiDB-lite"/>
    </source>
</evidence>
<keyword evidence="2" id="KW-0645">Protease</keyword>
<feature type="binding site" evidence="12">
    <location>
        <position position="214"/>
    </location>
    <ligand>
        <name>Ca(2+)</name>
        <dbReference type="ChEBI" id="CHEBI:29108"/>
        <label>3</label>
    </ligand>
</feature>
<evidence type="ECO:0000313" key="21">
    <source>
        <dbReference type="Proteomes" id="UP000828390"/>
    </source>
</evidence>
<dbReference type="FunFam" id="3.40.390.10:FF:000068">
    <property type="entry name" value="Predicted protein"/>
    <property type="match status" value="1"/>
</dbReference>
<feature type="binding site" evidence="12">
    <location>
        <position position="370"/>
    </location>
    <ligand>
        <name>Ca(2+)</name>
        <dbReference type="ChEBI" id="CHEBI:29108"/>
        <label>5</label>
    </ligand>
</feature>
<evidence type="ECO:0000256" key="14">
    <source>
        <dbReference type="PIRSR" id="PIRSR621190-4"/>
    </source>
</evidence>
<dbReference type="InterPro" id="IPR021190">
    <property type="entry name" value="Pept_M10A"/>
</dbReference>
<evidence type="ECO:0000256" key="10">
    <source>
        <dbReference type="PIRSR" id="PIRSR001191-1"/>
    </source>
</evidence>
<feature type="binding site" evidence="11">
    <location>
        <position position="235"/>
    </location>
    <ligand>
        <name>Zn(2+)</name>
        <dbReference type="ChEBI" id="CHEBI:29105"/>
        <label>2</label>
        <note>catalytic</note>
    </ligand>
</feature>
<dbReference type="PROSITE" id="PS00546">
    <property type="entry name" value="CYSTEINE_SWITCH"/>
    <property type="match status" value="1"/>
</dbReference>
<keyword evidence="4 18" id="KW-0732">Signal</keyword>
<feature type="repeat" description="Hemopexin" evidence="16">
    <location>
        <begin position="364"/>
        <end position="410"/>
    </location>
</feature>
<feature type="binding site" evidence="12">
    <location>
        <position position="253"/>
    </location>
    <ligand>
        <name>Zn(2+)</name>
        <dbReference type="ChEBI" id="CHEBI:29105"/>
        <label>2</label>
        <note>catalytic</note>
    </ligand>
</feature>
<keyword evidence="7 11" id="KW-0862">Zinc</keyword>
<evidence type="ECO:0000256" key="6">
    <source>
        <dbReference type="ARBA" id="ARBA00022801"/>
    </source>
</evidence>
<dbReference type="Pfam" id="PF01471">
    <property type="entry name" value="PG_binding_1"/>
    <property type="match status" value="1"/>
</dbReference>
<feature type="modified residue" description="Phosphotyrosine; by PKDCC" evidence="14">
    <location>
        <position position="399"/>
    </location>
</feature>
<proteinExistence type="inferred from homology"/>
<evidence type="ECO:0000256" key="13">
    <source>
        <dbReference type="PIRSR" id="PIRSR621190-3"/>
    </source>
</evidence>
<dbReference type="GO" id="GO:0031012">
    <property type="term" value="C:extracellular matrix"/>
    <property type="evidence" value="ECO:0007669"/>
    <property type="project" value="InterPro"/>
</dbReference>
<dbReference type="InterPro" id="IPR002477">
    <property type="entry name" value="Peptidoglycan-bd-like"/>
</dbReference>
<feature type="binding site" evidence="11">
    <location>
        <position position="239"/>
    </location>
    <ligand>
        <name>Zn(2+)</name>
        <dbReference type="ChEBI" id="CHEBI:29105"/>
        <label>2</label>
        <note>catalytic</note>
    </ligand>
</feature>
<protein>
    <recommendedName>
        <fullName evidence="19">Peptidase metallopeptidase domain-containing protein</fullName>
    </recommendedName>
</protein>
<keyword evidence="9" id="KW-0865">Zymogen</keyword>
<dbReference type="PIRSF" id="PIRSF001191">
    <property type="entry name" value="Peptidase_M10A_matrix"/>
    <property type="match status" value="1"/>
</dbReference>
<feature type="short sequence motif" description="Cysteine switch" evidence="15">
    <location>
        <begin position="86"/>
        <end position="93"/>
    </location>
</feature>
<name>A0A9D4S1J7_DREPO</name>
<dbReference type="SUPFAM" id="SSF47090">
    <property type="entry name" value="PGBD-like"/>
    <property type="match status" value="1"/>
</dbReference>
<organism evidence="20 21">
    <name type="scientific">Dreissena polymorpha</name>
    <name type="common">Zebra mussel</name>
    <name type="synonym">Mytilus polymorpha</name>
    <dbReference type="NCBI Taxonomy" id="45954"/>
    <lineage>
        <taxon>Eukaryota</taxon>
        <taxon>Metazoa</taxon>
        <taxon>Spiralia</taxon>
        <taxon>Lophotrochozoa</taxon>
        <taxon>Mollusca</taxon>
        <taxon>Bivalvia</taxon>
        <taxon>Autobranchia</taxon>
        <taxon>Heteroconchia</taxon>
        <taxon>Euheterodonta</taxon>
        <taxon>Imparidentia</taxon>
        <taxon>Neoheterodontei</taxon>
        <taxon>Myida</taxon>
        <taxon>Dreissenoidea</taxon>
        <taxon>Dreissenidae</taxon>
        <taxon>Dreissena</taxon>
    </lineage>
</organism>
<dbReference type="PROSITE" id="PS51642">
    <property type="entry name" value="HEMOPEXIN_2"/>
    <property type="match status" value="2"/>
</dbReference>
<dbReference type="InterPro" id="IPR021158">
    <property type="entry name" value="Pept_M10A_Zn_BS"/>
</dbReference>
<dbReference type="InterPro" id="IPR001818">
    <property type="entry name" value="Pept_M10_metallopeptidase"/>
</dbReference>
<dbReference type="GO" id="GO:0008270">
    <property type="term" value="F:zinc ion binding"/>
    <property type="evidence" value="ECO:0007669"/>
    <property type="project" value="InterPro"/>
</dbReference>
<keyword evidence="6" id="KW-0378">Hydrolase</keyword>
<feature type="binding site" evidence="12">
    <location>
        <position position="210"/>
    </location>
    <ligand>
        <name>Ca(2+)</name>
        <dbReference type="ChEBI" id="CHEBI:29108"/>
        <label>2</label>
    </ligand>
</feature>
<dbReference type="SUPFAM" id="SSF55486">
    <property type="entry name" value="Metalloproteases ('zincins'), catalytic domain"/>
    <property type="match status" value="1"/>
</dbReference>
<dbReference type="InterPro" id="IPR000585">
    <property type="entry name" value="Hemopexin-like_dom"/>
</dbReference>
<dbReference type="InterPro" id="IPR024079">
    <property type="entry name" value="MetalloPept_cat_dom_sf"/>
</dbReference>
<evidence type="ECO:0000256" key="15">
    <source>
        <dbReference type="PIRSR" id="PIRSR621190-5"/>
    </source>
</evidence>
<feature type="binding site" evidence="12">
    <location>
        <position position="198"/>
    </location>
    <ligand>
        <name>Zn(2+)</name>
        <dbReference type="ChEBI" id="CHEBI:29105"/>
        <label>1</label>
    </ligand>
</feature>
<dbReference type="AlphaFoldDB" id="A0A9D4S1J7"/>
<dbReference type="GO" id="GO:0006508">
    <property type="term" value="P:proteolysis"/>
    <property type="evidence" value="ECO:0007669"/>
    <property type="project" value="UniProtKB-KW"/>
</dbReference>
<evidence type="ECO:0000256" key="4">
    <source>
        <dbReference type="ARBA" id="ARBA00022729"/>
    </source>
</evidence>
<evidence type="ECO:0000256" key="12">
    <source>
        <dbReference type="PIRSR" id="PIRSR621190-2"/>
    </source>
</evidence>
<accession>A0A9D4S1J7</accession>
<evidence type="ECO:0000256" key="11">
    <source>
        <dbReference type="PIRSR" id="PIRSR001191-2"/>
    </source>
</evidence>
<dbReference type="PANTHER" id="PTHR10201:SF291">
    <property type="entry name" value="MATRIX METALLOPROTEINASE 1, ISOFORM C-RELATED"/>
    <property type="match status" value="1"/>
</dbReference>
<dbReference type="SMART" id="SM00235">
    <property type="entry name" value="ZnMc"/>
    <property type="match status" value="1"/>
</dbReference>
<dbReference type="Gene3D" id="2.110.10.10">
    <property type="entry name" value="Hemopexin-like domain"/>
    <property type="match status" value="1"/>
</dbReference>
<dbReference type="PRINTS" id="PR00138">
    <property type="entry name" value="MATRIXIN"/>
</dbReference>
<dbReference type="InterPro" id="IPR018487">
    <property type="entry name" value="Hemopexin-like_repeat"/>
</dbReference>
<feature type="binding site" evidence="12">
    <location>
        <position position="413"/>
    </location>
    <ligand>
        <name>Ca(2+)</name>
        <dbReference type="ChEBI" id="CHEBI:29108"/>
        <label>5</label>
    </ligand>
</feature>
<dbReference type="CDD" id="cd00094">
    <property type="entry name" value="HX"/>
    <property type="match status" value="1"/>
</dbReference>
<dbReference type="GO" id="GO:0030198">
    <property type="term" value="P:extracellular matrix organization"/>
    <property type="evidence" value="ECO:0007669"/>
    <property type="project" value="TreeGrafter"/>
</dbReference>
<dbReference type="Proteomes" id="UP000828390">
    <property type="component" value="Unassembled WGS sequence"/>
</dbReference>
<evidence type="ECO:0000259" key="19">
    <source>
        <dbReference type="SMART" id="SM00235"/>
    </source>
</evidence>
<dbReference type="GO" id="GO:0030574">
    <property type="term" value="P:collagen catabolic process"/>
    <property type="evidence" value="ECO:0007669"/>
    <property type="project" value="TreeGrafter"/>
</dbReference>
<dbReference type="InterPro" id="IPR006026">
    <property type="entry name" value="Peptidase_Metallo"/>
</dbReference>
<keyword evidence="12" id="KW-0106">Calcium</keyword>
<dbReference type="InterPro" id="IPR036375">
    <property type="entry name" value="Hemopexin-like_dom_sf"/>
</dbReference>
<keyword evidence="21" id="KW-1185">Reference proteome</keyword>
<feature type="disulfide bond" evidence="13">
    <location>
        <begin position="316"/>
        <end position="499"/>
    </location>
</feature>
<feature type="binding site" description="in inhibited form" evidence="12">
    <location>
        <position position="88"/>
    </location>
    <ligand>
        <name>Zn(2+)</name>
        <dbReference type="ChEBI" id="CHEBI:29105"/>
        <label>2</label>
        <note>catalytic</note>
    </ligand>
</feature>
<dbReference type="CDD" id="cd04278">
    <property type="entry name" value="ZnMc_MMP"/>
    <property type="match status" value="1"/>
</dbReference>
<dbReference type="InterPro" id="IPR036365">
    <property type="entry name" value="PGBD-like_sf"/>
</dbReference>
<feature type="binding site" evidence="12">
    <location>
        <position position="217"/>
    </location>
    <ligand>
        <name>Ca(2+)</name>
        <dbReference type="ChEBI" id="CHEBI:29108"/>
        <label>1</label>
    </ligand>
</feature>
<dbReference type="InterPro" id="IPR033739">
    <property type="entry name" value="M10A_MMP"/>
</dbReference>
<evidence type="ECO:0000313" key="20">
    <source>
        <dbReference type="EMBL" id="KAH3887023.1"/>
    </source>
</evidence>
<evidence type="ECO:0000256" key="2">
    <source>
        <dbReference type="ARBA" id="ARBA00022670"/>
    </source>
</evidence>
<comment type="cofactor">
    <cofactor evidence="12">
        <name>Zn(2+)</name>
        <dbReference type="ChEBI" id="CHEBI:29105"/>
    </cofactor>
    <text evidence="12">Binds 2 Zn(2+) ions per subunit.</text>
</comment>
<feature type="binding site" evidence="12">
    <location>
        <position position="323"/>
    </location>
    <ligand>
        <name>Ca(2+)</name>
        <dbReference type="ChEBI" id="CHEBI:29108"/>
        <label>5</label>
    </ligand>
</feature>
<gene>
    <name evidence="20" type="ORF">DPMN_011035</name>
</gene>
<feature type="domain" description="Peptidase metallopeptidase" evidence="19">
    <location>
        <begin position="120"/>
        <end position="280"/>
    </location>
</feature>
<dbReference type="GO" id="GO:0004222">
    <property type="term" value="F:metalloendopeptidase activity"/>
    <property type="evidence" value="ECO:0007669"/>
    <property type="project" value="InterPro"/>
</dbReference>
<feature type="binding site" evidence="11">
    <location>
        <position position="245"/>
    </location>
    <ligand>
        <name>Zn(2+)</name>
        <dbReference type="ChEBI" id="CHEBI:29105"/>
        <label>2</label>
        <note>catalytic</note>
    </ligand>
</feature>
<feature type="binding site" evidence="12">
    <location>
        <position position="191"/>
    </location>
    <ligand>
        <name>Ca(2+)</name>
        <dbReference type="ChEBI" id="CHEBI:29108"/>
        <label>3</label>
    </ligand>
</feature>
<comment type="cofactor">
    <cofactor evidence="12">
        <name>Ca(2+)</name>
        <dbReference type="ChEBI" id="CHEBI:29108"/>
    </cofactor>
    <text evidence="12">Can bind about 5 Ca(2+) ions per subunit.</text>
</comment>
<dbReference type="SMART" id="SM00120">
    <property type="entry name" value="HX"/>
    <property type="match status" value="3"/>
</dbReference>